<evidence type="ECO:0000313" key="2">
    <source>
        <dbReference type="Proteomes" id="UP000637299"/>
    </source>
</evidence>
<dbReference type="EMBL" id="JACYFS010000001">
    <property type="protein sequence ID" value="MBD8081883.1"/>
    <property type="molecule type" value="Genomic_DNA"/>
</dbReference>
<proteinExistence type="predicted"/>
<dbReference type="Proteomes" id="UP000637299">
    <property type="component" value="Unassembled WGS sequence"/>
</dbReference>
<comment type="caution">
    <text evidence="1">The sequence shown here is derived from an EMBL/GenBank/DDBJ whole genome shotgun (WGS) entry which is preliminary data.</text>
</comment>
<dbReference type="RefSeq" id="WP_191735577.1">
    <property type="nucleotide sequence ID" value="NZ_JACYFS010000001.1"/>
</dbReference>
<keyword evidence="2" id="KW-1185">Reference proteome</keyword>
<reference evidence="1 2" key="1">
    <citation type="submission" date="2020-09" db="EMBL/GenBank/DDBJ databases">
        <title>Genome seq and assembly of Chryseobacterium sp.</title>
        <authorList>
            <person name="Chhetri G."/>
        </authorList>
    </citation>
    <scope>NUCLEOTIDE SEQUENCE [LARGE SCALE GENOMIC DNA]</scope>
    <source>
        <strain evidence="1 2">GCR10</strain>
    </source>
</reference>
<gene>
    <name evidence="1" type="ORF">IC610_05515</name>
</gene>
<evidence type="ECO:0000313" key="1">
    <source>
        <dbReference type="EMBL" id="MBD8081883.1"/>
    </source>
</evidence>
<accession>A0ABR8ZAI4</accession>
<protein>
    <recommendedName>
        <fullName evidence="3">GLPGLI family protein</fullName>
    </recommendedName>
</protein>
<sequence>MKFKIFVLFQIITLNLYGQFNNSFDLTKDSDTLHYFKYEKPIREKLNLIKPEESKNFFRFSSSKYYLELSEDSNRYIFYADEIWEGKKTGEVFISEKILVESQVKEILQLADSLKINNIPSDNQIEKWRSGFDGITYKFEIKNKNSYSFKYYWTPTSQEKFEESDKINFFITKIDKIIKYRENSEKFRKEIPYFSWTKDGVGWTAVTVLNKENYSEYKKYKKLKKKQSKRKL</sequence>
<name>A0ABR8ZAI4_9FLAO</name>
<organism evidence="1 2">
    <name type="scientific">Chryseobacterium caseinilyticum</name>
    <dbReference type="NCBI Taxonomy" id="2771428"/>
    <lineage>
        <taxon>Bacteria</taxon>
        <taxon>Pseudomonadati</taxon>
        <taxon>Bacteroidota</taxon>
        <taxon>Flavobacteriia</taxon>
        <taxon>Flavobacteriales</taxon>
        <taxon>Weeksellaceae</taxon>
        <taxon>Chryseobacterium group</taxon>
        <taxon>Chryseobacterium</taxon>
    </lineage>
</organism>
<evidence type="ECO:0008006" key="3">
    <source>
        <dbReference type="Google" id="ProtNLM"/>
    </source>
</evidence>